<feature type="region of interest" description="Disordered" evidence="1">
    <location>
        <begin position="47"/>
        <end position="195"/>
    </location>
</feature>
<feature type="region of interest" description="Disordered" evidence="1">
    <location>
        <begin position="249"/>
        <end position="296"/>
    </location>
</feature>
<evidence type="ECO:0000313" key="3">
    <source>
        <dbReference type="Proteomes" id="UP001378592"/>
    </source>
</evidence>
<dbReference type="Proteomes" id="UP001378592">
    <property type="component" value="Unassembled WGS sequence"/>
</dbReference>
<feature type="compositionally biased region" description="Pro residues" evidence="1">
    <location>
        <begin position="129"/>
        <end position="140"/>
    </location>
</feature>
<feature type="compositionally biased region" description="Low complexity" evidence="1">
    <location>
        <begin position="283"/>
        <end position="294"/>
    </location>
</feature>
<proteinExistence type="predicted"/>
<organism evidence="2 3">
    <name type="scientific">Gryllus longicercus</name>
    <dbReference type="NCBI Taxonomy" id="2509291"/>
    <lineage>
        <taxon>Eukaryota</taxon>
        <taxon>Metazoa</taxon>
        <taxon>Ecdysozoa</taxon>
        <taxon>Arthropoda</taxon>
        <taxon>Hexapoda</taxon>
        <taxon>Insecta</taxon>
        <taxon>Pterygota</taxon>
        <taxon>Neoptera</taxon>
        <taxon>Polyneoptera</taxon>
        <taxon>Orthoptera</taxon>
        <taxon>Ensifera</taxon>
        <taxon>Gryllidea</taxon>
        <taxon>Grylloidea</taxon>
        <taxon>Gryllidae</taxon>
        <taxon>Gryllinae</taxon>
        <taxon>Gryllus</taxon>
    </lineage>
</organism>
<feature type="compositionally biased region" description="Low complexity" evidence="1">
    <location>
        <begin position="159"/>
        <end position="171"/>
    </location>
</feature>
<feature type="compositionally biased region" description="Polar residues" evidence="1">
    <location>
        <begin position="562"/>
        <end position="589"/>
    </location>
</feature>
<evidence type="ECO:0000256" key="1">
    <source>
        <dbReference type="SAM" id="MobiDB-lite"/>
    </source>
</evidence>
<protein>
    <submittedName>
        <fullName evidence="2">Uncharacterized protein</fullName>
    </submittedName>
</protein>
<dbReference type="AlphaFoldDB" id="A0AAN9W2P5"/>
<gene>
    <name evidence="2" type="ORF">R5R35_003659</name>
</gene>
<sequence length="605" mass="65791">MRFACEAALRSGEAEADVEAEARAELDFLLDVPSHYFKSSFARAVLSDSQAPRSLDAGAGAGARGLAGRRSQQQQQQQRQRQAPAPPPPTTPQDEDDDDEDAVQLQAPPRGAPRAQTSELARIWKLRQSPPPPPPPPPPLDRPRRSAEAASEPPPPPRASSSPAPAPASAAHPQRLRKECRGPRCSGAGVGGMASPRDASALVDAARLQSQVDTLAWQLKQTEASRQTYRRVMEQVVVFLERTHKSLDNLRHSSTPNGSTHINGSTPNCRVPRSRSVHTVDVSPSRASPRSESAIRFPRAKSIAQIEETQSYSTFRDFTWRRPRKANINPDCVPPEKLSEESFRLLRLVQSLLNVQEPDLTLRISAVSDRVSVTSSVTDHMPDTLYTNSISQRSSTASSGFDMADDKGSVLELNSFNKKLLKHDSPTSLSLSCSSPVPSTCNRSHTSDTISIHSINSTSSKTLECKNTALTSGLESGFAGHTNYSRKSSNFTPLKLDKDTELSNGYPTNGTSLKQQLSEDESGFSSMSSFQEVGVPIITPPLLPSSPPPSGSYQEVGLPLIESQTPNNSGNHRRWSSTPVTGETQFPQPSRSFCLPGESWKVLWV</sequence>
<feature type="compositionally biased region" description="Polar residues" evidence="1">
    <location>
        <begin position="252"/>
        <end position="268"/>
    </location>
</feature>
<feature type="region of interest" description="Disordered" evidence="1">
    <location>
        <begin position="561"/>
        <end position="589"/>
    </location>
</feature>
<feature type="compositionally biased region" description="Low complexity" evidence="1">
    <location>
        <begin position="66"/>
        <end position="83"/>
    </location>
</feature>
<feature type="compositionally biased region" description="Acidic residues" evidence="1">
    <location>
        <begin position="93"/>
        <end position="102"/>
    </location>
</feature>
<keyword evidence="3" id="KW-1185">Reference proteome</keyword>
<dbReference type="EMBL" id="JAZDUA010000086">
    <property type="protein sequence ID" value="KAK7868824.1"/>
    <property type="molecule type" value="Genomic_DNA"/>
</dbReference>
<reference evidence="2 3" key="1">
    <citation type="submission" date="2024-03" db="EMBL/GenBank/DDBJ databases">
        <title>The genome assembly and annotation of the cricket Gryllus longicercus Weissman &amp; Gray.</title>
        <authorList>
            <person name="Szrajer S."/>
            <person name="Gray D."/>
            <person name="Ylla G."/>
        </authorList>
    </citation>
    <scope>NUCLEOTIDE SEQUENCE [LARGE SCALE GENOMIC DNA]</scope>
    <source>
        <strain evidence="2">DAG 2021-001</strain>
        <tissue evidence="2">Whole body minus gut</tissue>
    </source>
</reference>
<name>A0AAN9W2P5_9ORTH</name>
<evidence type="ECO:0000313" key="2">
    <source>
        <dbReference type="EMBL" id="KAK7868824.1"/>
    </source>
</evidence>
<comment type="caution">
    <text evidence="2">The sequence shown here is derived from an EMBL/GenBank/DDBJ whole genome shotgun (WGS) entry which is preliminary data.</text>
</comment>
<accession>A0AAN9W2P5</accession>